<organism evidence="2 3">
    <name type="scientific">Portunus trituberculatus</name>
    <name type="common">Swimming crab</name>
    <name type="synonym">Neptunus trituberculatus</name>
    <dbReference type="NCBI Taxonomy" id="210409"/>
    <lineage>
        <taxon>Eukaryota</taxon>
        <taxon>Metazoa</taxon>
        <taxon>Ecdysozoa</taxon>
        <taxon>Arthropoda</taxon>
        <taxon>Crustacea</taxon>
        <taxon>Multicrustacea</taxon>
        <taxon>Malacostraca</taxon>
        <taxon>Eumalacostraca</taxon>
        <taxon>Eucarida</taxon>
        <taxon>Decapoda</taxon>
        <taxon>Pleocyemata</taxon>
        <taxon>Brachyura</taxon>
        <taxon>Eubrachyura</taxon>
        <taxon>Portunoidea</taxon>
        <taxon>Portunidae</taxon>
        <taxon>Portuninae</taxon>
        <taxon>Portunus</taxon>
    </lineage>
</organism>
<feature type="region of interest" description="Disordered" evidence="1">
    <location>
        <begin position="174"/>
        <end position="204"/>
    </location>
</feature>
<proteinExistence type="predicted"/>
<evidence type="ECO:0000256" key="1">
    <source>
        <dbReference type="SAM" id="MobiDB-lite"/>
    </source>
</evidence>
<gene>
    <name evidence="2" type="ORF">E2C01_017845</name>
</gene>
<evidence type="ECO:0000313" key="2">
    <source>
        <dbReference type="EMBL" id="MPC24751.1"/>
    </source>
</evidence>
<accession>A0A5B7DT14</accession>
<comment type="caution">
    <text evidence="2">The sequence shown here is derived from an EMBL/GenBank/DDBJ whole genome shotgun (WGS) entry which is preliminary data.</text>
</comment>
<dbReference type="Proteomes" id="UP000324222">
    <property type="component" value="Unassembled WGS sequence"/>
</dbReference>
<name>A0A5B7DT14_PORTR</name>
<dbReference type="AlphaFoldDB" id="A0A5B7DT14"/>
<sequence>MCQRSSYLGGKSRSQVKLNCGERQRSKHRYKEAWVSRGAEATAVRVAAMAVAVVVVVTTEVALLGIIEAVVAVEQSKAACVGVAQTGTQEHREMRKENQENTSHRDKQCAFGVHASTGEAWVCDGWRKGRLWCVVGVVGVCRRAACMGVWWSGAGHSGSVQGQAGSVQSAVQSGEWRACEGKEQQSQNMESEDGVVSAKGKQMD</sequence>
<keyword evidence="3" id="KW-1185">Reference proteome</keyword>
<dbReference type="EMBL" id="VSRR010001370">
    <property type="protein sequence ID" value="MPC24751.1"/>
    <property type="molecule type" value="Genomic_DNA"/>
</dbReference>
<evidence type="ECO:0000313" key="3">
    <source>
        <dbReference type="Proteomes" id="UP000324222"/>
    </source>
</evidence>
<protein>
    <submittedName>
        <fullName evidence="2">Uncharacterized protein</fullName>
    </submittedName>
</protein>
<reference evidence="2 3" key="1">
    <citation type="submission" date="2019-05" db="EMBL/GenBank/DDBJ databases">
        <title>Another draft genome of Portunus trituberculatus and its Hox gene families provides insights of decapod evolution.</title>
        <authorList>
            <person name="Jeong J.-H."/>
            <person name="Song I."/>
            <person name="Kim S."/>
            <person name="Choi T."/>
            <person name="Kim D."/>
            <person name="Ryu S."/>
            <person name="Kim W."/>
        </authorList>
    </citation>
    <scope>NUCLEOTIDE SEQUENCE [LARGE SCALE GENOMIC DNA]</scope>
    <source>
        <tissue evidence="2">Muscle</tissue>
    </source>
</reference>